<dbReference type="STRING" id="329884.A0A4U0Y523"/>
<evidence type="ECO:0000256" key="8">
    <source>
        <dbReference type="SAM" id="MobiDB-lite"/>
    </source>
</evidence>
<name>A0A4U0Y523_9PEZI</name>
<feature type="region of interest" description="Disordered" evidence="8">
    <location>
        <begin position="623"/>
        <end position="651"/>
    </location>
</feature>
<dbReference type="InterPro" id="IPR047545">
    <property type="entry name" value="BRcat_RBR_RNF216"/>
</dbReference>
<dbReference type="OrthoDB" id="10009520at2759"/>
<dbReference type="PANTHER" id="PTHR22770">
    <property type="entry name" value="UBIQUITIN CONJUGATING ENZYME 7 INTERACTING PROTEIN-RELATED"/>
    <property type="match status" value="1"/>
</dbReference>
<dbReference type="AlphaFoldDB" id="A0A4U0Y523"/>
<feature type="compositionally biased region" description="Basic and acidic residues" evidence="8">
    <location>
        <begin position="746"/>
        <end position="756"/>
    </location>
</feature>
<dbReference type="InterPro" id="IPR051628">
    <property type="entry name" value="LUBAC_E3_Ligases"/>
</dbReference>
<keyword evidence="6" id="KW-0833">Ubl conjugation pathway</keyword>
<feature type="region of interest" description="Disordered" evidence="8">
    <location>
        <begin position="694"/>
        <end position="718"/>
    </location>
</feature>
<dbReference type="Pfam" id="PF26200">
    <property type="entry name" value="Rcat_RNF216"/>
    <property type="match status" value="1"/>
</dbReference>
<gene>
    <name evidence="10" type="ORF">B0A55_00423</name>
</gene>
<dbReference type="EMBL" id="NAJQ01000005">
    <property type="protein sequence ID" value="TKA83648.1"/>
    <property type="molecule type" value="Genomic_DNA"/>
</dbReference>
<comment type="pathway">
    <text evidence="1">Protein modification; protein ubiquitination.</text>
</comment>
<evidence type="ECO:0000313" key="11">
    <source>
        <dbReference type="Proteomes" id="UP000309340"/>
    </source>
</evidence>
<keyword evidence="4" id="KW-0677">Repeat</keyword>
<dbReference type="Gene3D" id="1.20.120.1750">
    <property type="match status" value="1"/>
</dbReference>
<evidence type="ECO:0000259" key="9">
    <source>
        <dbReference type="PROSITE" id="PS51873"/>
    </source>
</evidence>
<accession>A0A4U0Y523</accession>
<feature type="region of interest" description="Disordered" evidence="8">
    <location>
        <begin position="824"/>
        <end position="867"/>
    </location>
</feature>
<feature type="compositionally biased region" description="Gly residues" evidence="8">
    <location>
        <begin position="623"/>
        <end position="636"/>
    </location>
</feature>
<dbReference type="GO" id="GO:0016740">
    <property type="term" value="F:transferase activity"/>
    <property type="evidence" value="ECO:0007669"/>
    <property type="project" value="UniProtKB-KW"/>
</dbReference>
<keyword evidence="2" id="KW-0808">Transferase</keyword>
<dbReference type="CDD" id="cd20353">
    <property type="entry name" value="Rcat_RBR_RNF216"/>
    <property type="match status" value="1"/>
</dbReference>
<dbReference type="InterPro" id="IPR044066">
    <property type="entry name" value="TRIAD_supradom"/>
</dbReference>
<evidence type="ECO:0000256" key="4">
    <source>
        <dbReference type="ARBA" id="ARBA00022737"/>
    </source>
</evidence>
<comment type="caution">
    <text evidence="10">The sequence shown here is derived from an EMBL/GenBank/DDBJ whole genome shotgun (WGS) entry which is preliminary data.</text>
</comment>
<dbReference type="CDD" id="cd20339">
    <property type="entry name" value="BRcat_RBR_RNF216"/>
    <property type="match status" value="1"/>
</dbReference>
<protein>
    <recommendedName>
        <fullName evidence="9">RING-type domain-containing protein</fullName>
    </recommendedName>
</protein>
<dbReference type="Proteomes" id="UP000309340">
    <property type="component" value="Unassembled WGS sequence"/>
</dbReference>
<evidence type="ECO:0000256" key="3">
    <source>
        <dbReference type="ARBA" id="ARBA00022723"/>
    </source>
</evidence>
<evidence type="ECO:0000256" key="5">
    <source>
        <dbReference type="ARBA" id="ARBA00022771"/>
    </source>
</evidence>
<evidence type="ECO:0000256" key="2">
    <source>
        <dbReference type="ARBA" id="ARBA00022679"/>
    </source>
</evidence>
<feature type="region of interest" description="Disordered" evidence="8">
    <location>
        <begin position="732"/>
        <end position="756"/>
    </location>
</feature>
<dbReference type="GO" id="GO:0008270">
    <property type="term" value="F:zinc ion binding"/>
    <property type="evidence" value="ECO:0007669"/>
    <property type="project" value="UniProtKB-KW"/>
</dbReference>
<evidence type="ECO:0000256" key="7">
    <source>
        <dbReference type="ARBA" id="ARBA00022833"/>
    </source>
</evidence>
<evidence type="ECO:0000256" key="6">
    <source>
        <dbReference type="ARBA" id="ARBA00022786"/>
    </source>
</evidence>
<dbReference type="PROSITE" id="PS51873">
    <property type="entry name" value="TRIAD"/>
    <property type="match status" value="1"/>
</dbReference>
<keyword evidence="7" id="KW-0862">Zinc</keyword>
<reference evidence="10 11" key="1">
    <citation type="submission" date="2017-03" db="EMBL/GenBank/DDBJ databases">
        <title>Genomes of endolithic fungi from Antarctica.</title>
        <authorList>
            <person name="Coleine C."/>
            <person name="Masonjones S."/>
            <person name="Stajich J.E."/>
        </authorList>
    </citation>
    <scope>NUCLEOTIDE SEQUENCE [LARGE SCALE GENOMIC DNA]</scope>
    <source>
        <strain evidence="10 11">CCFEE 5184</strain>
    </source>
</reference>
<organism evidence="10 11">
    <name type="scientific">Friedmanniomyces simplex</name>
    <dbReference type="NCBI Taxonomy" id="329884"/>
    <lineage>
        <taxon>Eukaryota</taxon>
        <taxon>Fungi</taxon>
        <taxon>Dikarya</taxon>
        <taxon>Ascomycota</taxon>
        <taxon>Pezizomycotina</taxon>
        <taxon>Dothideomycetes</taxon>
        <taxon>Dothideomycetidae</taxon>
        <taxon>Mycosphaerellales</taxon>
        <taxon>Teratosphaeriaceae</taxon>
        <taxon>Friedmanniomyces</taxon>
    </lineage>
</organism>
<feature type="compositionally biased region" description="Acidic residues" evidence="8">
    <location>
        <begin position="639"/>
        <end position="651"/>
    </location>
</feature>
<dbReference type="SUPFAM" id="SSF57850">
    <property type="entry name" value="RING/U-box"/>
    <property type="match status" value="1"/>
</dbReference>
<keyword evidence="3" id="KW-0479">Metal-binding</keyword>
<evidence type="ECO:0000313" key="10">
    <source>
        <dbReference type="EMBL" id="TKA83648.1"/>
    </source>
</evidence>
<sequence length="929" mass="102282">MTARAMPFASQPDVIDLMSDDGDLDMPASPGRTPLELDANGDLSPLDENPFLPFDFFGGPADDADIAPLDPAAEAPLRGEFVRIDGEDVWIPDEDDEPAMAGPHDAAVAAAMHEEQAAPRVELDADGILALAMNEEFTVDTCLQRVLEIFPDISHEYVHRLYSAFDETGDYETLSGPARLDNIIEQLVSGTSYPKQEKGKQPMRKRKRKDSIDDADITQWERQDRVPMPRFVKSPMQAMLKAEYPEIPVHYIHSLLVLEKHFFQAFVRLANIKDGRDPTIRFGRGRPAKNIADADTIATNSHWPPLTDELNAARKRVQFTRAQRAAEDARKMAEEENLQQAKERGETSECSCCFDELPLNRQIHCDGPVAHLTCFDCAETYVKTEVGESRCRVLCTAGCGAPFAPNQLNLLSDKQLLEKLAELEQEKAIRDAGLEDLEECPFCDYKAIVPPVDEDFEFRCANPECEKISCRRCKSTSHIPISCEQHAKNNKVNSRHKIEEAMTAAMIRSCNKCKKQFIKDYGCNKMACPSCGSLQCYVCSASIRDYNHFDQAPGRALSGATAKQCPLYDNVEERHEREVKEAEAAARAQVMQDNPDVQPDDLEFKVSDAVKKATADRIKKAGGVGGFGMGGGGGHDGAADGDEDDEDDLDGDEAPAVFRARATAAHRRALARRQHETVATVNAARMAIARRAVVHPSQQQPPPPVQPRGPAAQADQPVPQGFIPVYDFQQAAAQQPHGGGGGPPRRPRDPAEEPRREQLWDAAPLAYAARARPVPREPLAAGVAAQLREVMLQARRAAPPVPRFGLWGPDPRLAGDVFPATVGEGEGDGGGGGGGHPQIAPPDFLAAGDPRRDHQQQQGEAALGERRQRDMLMQQRLRLVQLRARQQQQLQLQQRRIALMMEGDMQEGVQGVYPFGMGRGRQQEQGRGG</sequence>
<evidence type="ECO:0000256" key="1">
    <source>
        <dbReference type="ARBA" id="ARBA00004906"/>
    </source>
</evidence>
<feature type="domain" description="RING-type" evidence="9">
    <location>
        <begin position="346"/>
        <end position="564"/>
    </location>
</feature>
<feature type="region of interest" description="Disordered" evidence="8">
    <location>
        <begin position="191"/>
        <end position="218"/>
    </location>
</feature>
<keyword evidence="11" id="KW-1185">Reference proteome</keyword>
<proteinExistence type="predicted"/>
<dbReference type="PANTHER" id="PTHR22770:SF47">
    <property type="entry name" value="E3 UBIQUITIN-PROTEIN LIGASE RNF216"/>
    <property type="match status" value="1"/>
</dbReference>
<dbReference type="InterPro" id="IPR047546">
    <property type="entry name" value="Rcat_RBR_RNF216"/>
</dbReference>
<keyword evidence="5" id="KW-0863">Zinc-finger</keyword>